<keyword evidence="7 12" id="KW-0328">Glycosyltransferase</keyword>
<sequence length="293" mass="31836">MVTLPAAEIRRAVRQGLDEDLAQGDATTAALFATPVPARATIIAQRPLVVAGMAAAVQTFLMVDPALRLSVSKGDGEHAKNGELLLQIEGDGRSILQAERVALNFLQHLSGIATVTQQFCRAVRDYSVSILDTRKTLPGWRKLQKWAVALGGGTNHRYSLSDGILIKDNHLALLRRHRRPVEEACRLAERRRSPTLPIIVEVESLSEVRQALARKPDVILLDNMTPDMVRRAVALINNRALVEVSGGITLNNVRAMAAAGADRISIGALTHSAPAATVSLVMTSTVRARRRHR</sequence>
<feature type="binding site" evidence="13">
    <location>
        <position position="167"/>
    </location>
    <ligand>
        <name>substrate</name>
    </ligand>
</feature>
<dbReference type="InterPro" id="IPR004393">
    <property type="entry name" value="NadC"/>
</dbReference>
<comment type="pathway">
    <text evidence="2">Cofactor biosynthesis; NAD(+) biosynthesis; nicotinate D-ribonucleotide from quinolinate: step 1/1.</text>
</comment>
<organism evidence="16 17">
    <name type="scientific">Candidatus Nitrospira nitrosa</name>
    <dbReference type="NCBI Taxonomy" id="1742972"/>
    <lineage>
        <taxon>Bacteria</taxon>
        <taxon>Pseudomonadati</taxon>
        <taxon>Nitrospirota</taxon>
        <taxon>Nitrospiria</taxon>
        <taxon>Nitrospirales</taxon>
        <taxon>Nitrospiraceae</taxon>
        <taxon>Nitrospira</taxon>
    </lineage>
</organism>
<keyword evidence="6" id="KW-0662">Pyridine nucleotide biosynthesis</keyword>
<evidence type="ECO:0000256" key="1">
    <source>
        <dbReference type="ARBA" id="ARBA00003237"/>
    </source>
</evidence>
<evidence type="ECO:0000256" key="6">
    <source>
        <dbReference type="ARBA" id="ARBA00022642"/>
    </source>
</evidence>
<comment type="subunit">
    <text evidence="4">Hexamer formed by 3 homodimers.</text>
</comment>
<evidence type="ECO:0000313" key="17">
    <source>
        <dbReference type="Proteomes" id="UP000199032"/>
    </source>
</evidence>
<dbReference type="GO" id="GO:0004514">
    <property type="term" value="F:nicotinate-nucleotide diphosphorylase (carboxylating) activity"/>
    <property type="evidence" value="ECO:0007669"/>
    <property type="project" value="UniProtKB-EC"/>
</dbReference>
<evidence type="ECO:0000256" key="4">
    <source>
        <dbReference type="ARBA" id="ARBA00011218"/>
    </source>
</evidence>
<dbReference type="Pfam" id="PF01729">
    <property type="entry name" value="QRPTase_C"/>
    <property type="match status" value="1"/>
</dbReference>
<feature type="domain" description="Quinolinate phosphoribosyl transferase N-terminal" evidence="15">
    <location>
        <begin position="25"/>
        <end position="110"/>
    </location>
</feature>
<dbReference type="SUPFAM" id="SSF54675">
    <property type="entry name" value="Nicotinate/Quinolinate PRTase N-terminal domain-like"/>
    <property type="match status" value="1"/>
</dbReference>
<evidence type="ECO:0000259" key="14">
    <source>
        <dbReference type="Pfam" id="PF01729"/>
    </source>
</evidence>
<dbReference type="PANTHER" id="PTHR32179:SF3">
    <property type="entry name" value="NICOTINATE-NUCLEOTIDE PYROPHOSPHORYLASE [CARBOXYLATING]"/>
    <property type="match status" value="1"/>
</dbReference>
<protein>
    <recommendedName>
        <fullName evidence="11">Probable nicotinate-nucleotide pyrophosphorylase [carboxylating]</fullName>
        <ecNumber evidence="5">2.4.2.19</ecNumber>
    </recommendedName>
    <alternativeName>
        <fullName evidence="9">Quinolinate phosphoribosyltransferase [decarboxylating]</fullName>
    </alternativeName>
</protein>
<evidence type="ECO:0000256" key="8">
    <source>
        <dbReference type="ARBA" id="ARBA00022679"/>
    </source>
</evidence>
<name>A0A0S4LP53_9BACT</name>
<evidence type="ECO:0000313" key="16">
    <source>
        <dbReference type="EMBL" id="CUS39363.1"/>
    </source>
</evidence>
<dbReference type="InterPro" id="IPR002638">
    <property type="entry name" value="Quinolinate_PRibosylTrfase_C"/>
</dbReference>
<feature type="binding site" evidence="13">
    <location>
        <position position="157"/>
    </location>
    <ligand>
        <name>substrate</name>
    </ligand>
</feature>
<evidence type="ECO:0000256" key="5">
    <source>
        <dbReference type="ARBA" id="ARBA00011944"/>
    </source>
</evidence>
<dbReference type="EC" id="2.4.2.19" evidence="5"/>
<dbReference type="AlphaFoldDB" id="A0A0S4LP53"/>
<dbReference type="FunFam" id="3.90.1170.20:FF:000001">
    <property type="entry name" value="Nicotinate-nucleotide diphosphorylase (Carboxylating)"/>
    <property type="match status" value="1"/>
</dbReference>
<keyword evidence="8 12" id="KW-0808">Transferase</keyword>
<dbReference type="UniPathway" id="UPA00253">
    <property type="reaction ID" value="UER00331"/>
</dbReference>
<dbReference type="SUPFAM" id="SSF51690">
    <property type="entry name" value="Nicotinate/Quinolinate PRTase C-terminal domain-like"/>
    <property type="match status" value="1"/>
</dbReference>
<dbReference type="InterPro" id="IPR027277">
    <property type="entry name" value="NadC/ModD"/>
</dbReference>
<dbReference type="InterPro" id="IPR037128">
    <property type="entry name" value="Quinolinate_PRibosylTase_N_sf"/>
</dbReference>
<dbReference type="GO" id="GO:0005737">
    <property type="term" value="C:cytoplasm"/>
    <property type="evidence" value="ECO:0007669"/>
    <property type="project" value="TreeGrafter"/>
</dbReference>
<evidence type="ECO:0000256" key="9">
    <source>
        <dbReference type="ARBA" id="ARBA00033102"/>
    </source>
</evidence>
<feature type="binding site" evidence="13">
    <location>
        <begin position="133"/>
        <end position="135"/>
    </location>
    <ligand>
        <name>substrate</name>
    </ligand>
</feature>
<dbReference type="NCBIfam" id="TIGR00078">
    <property type="entry name" value="nadC"/>
    <property type="match status" value="1"/>
</dbReference>
<comment type="similarity">
    <text evidence="3 12">Belongs to the NadC/ModD family.</text>
</comment>
<evidence type="ECO:0000256" key="10">
    <source>
        <dbReference type="ARBA" id="ARBA00047445"/>
    </source>
</evidence>
<evidence type="ECO:0000256" key="12">
    <source>
        <dbReference type="PIRNR" id="PIRNR006250"/>
    </source>
</evidence>
<comment type="catalytic activity">
    <reaction evidence="10">
        <text>nicotinate beta-D-ribonucleotide + CO2 + diphosphate = quinolinate + 5-phospho-alpha-D-ribose 1-diphosphate + 2 H(+)</text>
        <dbReference type="Rhea" id="RHEA:12733"/>
        <dbReference type="ChEBI" id="CHEBI:15378"/>
        <dbReference type="ChEBI" id="CHEBI:16526"/>
        <dbReference type="ChEBI" id="CHEBI:29959"/>
        <dbReference type="ChEBI" id="CHEBI:33019"/>
        <dbReference type="ChEBI" id="CHEBI:57502"/>
        <dbReference type="ChEBI" id="CHEBI:58017"/>
        <dbReference type="EC" id="2.4.2.19"/>
    </reaction>
</comment>
<evidence type="ECO:0000256" key="7">
    <source>
        <dbReference type="ARBA" id="ARBA00022676"/>
    </source>
</evidence>
<keyword evidence="17" id="KW-1185">Reference proteome</keyword>
<dbReference type="Pfam" id="PF02749">
    <property type="entry name" value="QRPTase_N"/>
    <property type="match status" value="1"/>
</dbReference>
<dbReference type="PIRSF" id="PIRSF006250">
    <property type="entry name" value="NadC_ModD"/>
    <property type="match status" value="1"/>
</dbReference>
<dbReference type="FunFam" id="3.20.20.70:FF:000030">
    <property type="entry name" value="Nicotinate-nucleotide pyrophosphorylase, carboxylating"/>
    <property type="match status" value="1"/>
</dbReference>
<feature type="binding site" evidence="13">
    <location>
        <position position="100"/>
    </location>
    <ligand>
        <name>substrate</name>
    </ligand>
</feature>
<evidence type="ECO:0000256" key="11">
    <source>
        <dbReference type="ARBA" id="ARBA00069173"/>
    </source>
</evidence>
<comment type="function">
    <text evidence="1">Involved in the catabolism of quinolinic acid (QA).</text>
</comment>
<dbReference type="Gene3D" id="3.90.1170.20">
    <property type="entry name" value="Quinolinate phosphoribosyl transferase, N-terminal domain"/>
    <property type="match status" value="1"/>
</dbReference>
<dbReference type="EMBL" id="CZQA01000013">
    <property type="protein sequence ID" value="CUS39363.1"/>
    <property type="molecule type" value="Genomic_DNA"/>
</dbReference>
<dbReference type="OrthoDB" id="9782546at2"/>
<feature type="binding site" evidence="13">
    <location>
        <position position="222"/>
    </location>
    <ligand>
        <name>substrate</name>
    </ligand>
</feature>
<dbReference type="Proteomes" id="UP000199032">
    <property type="component" value="Unassembled WGS sequence"/>
</dbReference>
<feature type="binding site" evidence="13">
    <location>
        <begin position="266"/>
        <end position="268"/>
    </location>
    <ligand>
        <name>substrate</name>
    </ligand>
</feature>
<evidence type="ECO:0000259" key="15">
    <source>
        <dbReference type="Pfam" id="PF02749"/>
    </source>
</evidence>
<proteinExistence type="inferred from homology"/>
<dbReference type="InterPro" id="IPR036068">
    <property type="entry name" value="Nicotinate_pribotase-like_C"/>
</dbReference>
<feature type="binding site" evidence="13">
    <location>
        <begin position="245"/>
        <end position="247"/>
    </location>
    <ligand>
        <name>substrate</name>
    </ligand>
</feature>
<dbReference type="InterPro" id="IPR022412">
    <property type="entry name" value="Quinolinate_PRibosylTrfase_N"/>
</dbReference>
<reference evidence="16 17" key="1">
    <citation type="submission" date="2015-10" db="EMBL/GenBank/DDBJ databases">
        <authorList>
            <person name="Gilbert D.G."/>
        </authorList>
    </citation>
    <scope>NUCLEOTIDE SEQUENCE [LARGE SCALE GENOMIC DNA]</scope>
    <source>
        <strain evidence="16">COMA1</strain>
    </source>
</reference>
<evidence type="ECO:0000256" key="3">
    <source>
        <dbReference type="ARBA" id="ARBA00009400"/>
    </source>
</evidence>
<feature type="domain" description="Quinolinate phosphoribosyl transferase C-terminal" evidence="14">
    <location>
        <begin position="112"/>
        <end position="280"/>
    </location>
</feature>
<dbReference type="STRING" id="1742972.COMA1_70167"/>
<evidence type="ECO:0000256" key="13">
    <source>
        <dbReference type="PIRSR" id="PIRSR006250-1"/>
    </source>
</evidence>
<dbReference type="PANTHER" id="PTHR32179">
    <property type="entry name" value="NICOTINATE-NUCLEOTIDE PYROPHOSPHORYLASE [CARBOXYLATING]"/>
    <property type="match status" value="1"/>
</dbReference>
<accession>A0A0S4LP53</accession>
<dbReference type="RefSeq" id="WP_090751192.1">
    <property type="nucleotide sequence ID" value="NZ_CZQA01000013.1"/>
</dbReference>
<feature type="binding site" evidence="13">
    <location>
        <position position="201"/>
    </location>
    <ligand>
        <name>substrate</name>
    </ligand>
</feature>
<dbReference type="GO" id="GO:0009435">
    <property type="term" value="P:NAD+ biosynthetic process"/>
    <property type="evidence" value="ECO:0007669"/>
    <property type="project" value="UniProtKB-UniPathway"/>
</dbReference>
<evidence type="ECO:0000256" key="2">
    <source>
        <dbReference type="ARBA" id="ARBA00004893"/>
    </source>
</evidence>
<dbReference type="InterPro" id="IPR013785">
    <property type="entry name" value="Aldolase_TIM"/>
</dbReference>
<dbReference type="GO" id="GO:0034213">
    <property type="term" value="P:quinolinate catabolic process"/>
    <property type="evidence" value="ECO:0007669"/>
    <property type="project" value="TreeGrafter"/>
</dbReference>
<dbReference type="Gene3D" id="3.20.20.70">
    <property type="entry name" value="Aldolase class I"/>
    <property type="match status" value="1"/>
</dbReference>
<gene>
    <name evidence="16" type="primary">nadC</name>
    <name evidence="16" type="ORF">COMA1_70167</name>
</gene>
<dbReference type="CDD" id="cd01572">
    <property type="entry name" value="QPRTase"/>
    <property type="match status" value="1"/>
</dbReference>